<proteinExistence type="predicted"/>
<dbReference type="InterPro" id="IPR021109">
    <property type="entry name" value="Peptidase_aspartic_dom_sf"/>
</dbReference>
<dbReference type="OrthoDB" id="3262237at2759"/>
<name>A0A067T9K7_GALM3</name>
<protein>
    <submittedName>
        <fullName evidence="1">Uncharacterized protein</fullName>
    </submittedName>
</protein>
<dbReference type="HOGENOM" id="CLU_097628_0_0_1"/>
<organism evidence="1 2">
    <name type="scientific">Galerina marginata (strain CBS 339.88)</name>
    <dbReference type="NCBI Taxonomy" id="685588"/>
    <lineage>
        <taxon>Eukaryota</taxon>
        <taxon>Fungi</taxon>
        <taxon>Dikarya</taxon>
        <taxon>Basidiomycota</taxon>
        <taxon>Agaricomycotina</taxon>
        <taxon>Agaricomycetes</taxon>
        <taxon>Agaricomycetidae</taxon>
        <taxon>Agaricales</taxon>
        <taxon>Agaricineae</taxon>
        <taxon>Strophariaceae</taxon>
        <taxon>Galerina</taxon>
    </lineage>
</organism>
<feature type="non-terminal residue" evidence="1">
    <location>
        <position position="190"/>
    </location>
</feature>
<dbReference type="AlphaFoldDB" id="A0A067T9K7"/>
<sequence length="190" mass="21012">NNDLIDLYAVGHEAVTRGDDEVPFKHTLKINGPKGEIVRVSALFDGAAMVAAMCWSIFKQVKHRLGTWRESKKRLQMANGDIVPSKAVWKGRMTLGKVEVEGEFEVFDSKGGWAFLLGKPLLHLFRAQQDFSTDTVTIADRQGGNITILYNEIRQSKLSDNIIGVNLTLDVKQVATYMGGSEAKPPPRAV</sequence>
<dbReference type="Gene3D" id="2.40.70.10">
    <property type="entry name" value="Acid Proteases"/>
    <property type="match status" value="1"/>
</dbReference>
<reference evidence="2" key="1">
    <citation type="journal article" date="2014" name="Proc. Natl. Acad. Sci. U.S.A.">
        <title>Extensive sampling of basidiomycete genomes demonstrates inadequacy of the white-rot/brown-rot paradigm for wood decay fungi.</title>
        <authorList>
            <person name="Riley R."/>
            <person name="Salamov A.A."/>
            <person name="Brown D.W."/>
            <person name="Nagy L.G."/>
            <person name="Floudas D."/>
            <person name="Held B.W."/>
            <person name="Levasseur A."/>
            <person name="Lombard V."/>
            <person name="Morin E."/>
            <person name="Otillar R."/>
            <person name="Lindquist E.A."/>
            <person name="Sun H."/>
            <person name="LaButti K.M."/>
            <person name="Schmutz J."/>
            <person name="Jabbour D."/>
            <person name="Luo H."/>
            <person name="Baker S.E."/>
            <person name="Pisabarro A.G."/>
            <person name="Walton J.D."/>
            <person name="Blanchette R.A."/>
            <person name="Henrissat B."/>
            <person name="Martin F."/>
            <person name="Cullen D."/>
            <person name="Hibbett D.S."/>
            <person name="Grigoriev I.V."/>
        </authorList>
    </citation>
    <scope>NUCLEOTIDE SEQUENCE [LARGE SCALE GENOMIC DNA]</scope>
    <source>
        <strain evidence="2">CBS 339.88</strain>
    </source>
</reference>
<feature type="non-terminal residue" evidence="1">
    <location>
        <position position="1"/>
    </location>
</feature>
<keyword evidence="2" id="KW-1185">Reference proteome</keyword>
<dbReference type="EMBL" id="KL142378">
    <property type="protein sequence ID" value="KDR76579.1"/>
    <property type="molecule type" value="Genomic_DNA"/>
</dbReference>
<evidence type="ECO:0000313" key="2">
    <source>
        <dbReference type="Proteomes" id="UP000027222"/>
    </source>
</evidence>
<gene>
    <name evidence="1" type="ORF">GALMADRAFT_44480</name>
</gene>
<accession>A0A067T9K7</accession>
<dbReference type="Proteomes" id="UP000027222">
    <property type="component" value="Unassembled WGS sequence"/>
</dbReference>
<evidence type="ECO:0000313" key="1">
    <source>
        <dbReference type="EMBL" id="KDR76579.1"/>
    </source>
</evidence>